<accession>A0ABY6CRM2</accession>
<dbReference type="Proteomes" id="UP001065174">
    <property type="component" value="Chromosome"/>
</dbReference>
<organism evidence="2 3">
    <name type="scientific">Reichenbachiella agarivorans</name>
    <dbReference type="NCBI Taxonomy" id="2979464"/>
    <lineage>
        <taxon>Bacteria</taxon>
        <taxon>Pseudomonadati</taxon>
        <taxon>Bacteroidota</taxon>
        <taxon>Cytophagia</taxon>
        <taxon>Cytophagales</taxon>
        <taxon>Reichenbachiellaceae</taxon>
        <taxon>Reichenbachiella</taxon>
    </lineage>
</organism>
<dbReference type="Pfam" id="PF12867">
    <property type="entry name" value="DinB_2"/>
    <property type="match status" value="1"/>
</dbReference>
<feature type="domain" description="DinB-like" evidence="1">
    <location>
        <begin position="8"/>
        <end position="144"/>
    </location>
</feature>
<protein>
    <submittedName>
        <fullName evidence="2">DinB family protein</fullName>
    </submittedName>
</protein>
<reference evidence="2" key="1">
    <citation type="submission" date="2022-09" db="EMBL/GenBank/DDBJ databases">
        <title>Comparative genomics and taxonomic characterization of three novel marine species of genus Reichenbachiella exhibiting antioxidant and polysaccharide degradation activities.</title>
        <authorList>
            <person name="Muhammad N."/>
            <person name="Lee Y.-J."/>
            <person name="Ko J."/>
            <person name="Kim S.-G."/>
        </authorList>
    </citation>
    <scope>NUCLEOTIDE SEQUENCE</scope>
    <source>
        <strain evidence="2">BKB1-1</strain>
    </source>
</reference>
<proteinExistence type="predicted"/>
<dbReference type="SUPFAM" id="SSF109854">
    <property type="entry name" value="DinB/YfiT-like putative metalloenzymes"/>
    <property type="match status" value="1"/>
</dbReference>
<evidence type="ECO:0000313" key="3">
    <source>
        <dbReference type="Proteomes" id="UP001065174"/>
    </source>
</evidence>
<keyword evidence="3" id="KW-1185">Reference proteome</keyword>
<evidence type="ECO:0000259" key="1">
    <source>
        <dbReference type="Pfam" id="PF12867"/>
    </source>
</evidence>
<dbReference type="InterPro" id="IPR024775">
    <property type="entry name" value="DinB-like"/>
</dbReference>
<name>A0ABY6CRM2_9BACT</name>
<sequence length="151" mass="17343">MKEQFTLLTATRANILKEMEACTPAQLCSIPKGFNNNILWNAIHVIVTPQVLLYMKSNTACKIDTGIIESYRKGTIPSEEINYQMIEFAKNQLIPSVSQIEQDYSQQIFGDYETFQTSYGVILNTIEDAIRFNNLHESMHYGQIKMLKRLV</sequence>
<evidence type="ECO:0000313" key="2">
    <source>
        <dbReference type="EMBL" id="UXP32489.1"/>
    </source>
</evidence>
<dbReference type="InterPro" id="IPR034660">
    <property type="entry name" value="DinB/YfiT-like"/>
</dbReference>
<dbReference type="RefSeq" id="WP_262309924.1">
    <property type="nucleotide sequence ID" value="NZ_CP106679.1"/>
</dbReference>
<dbReference type="EMBL" id="CP106679">
    <property type="protein sequence ID" value="UXP32489.1"/>
    <property type="molecule type" value="Genomic_DNA"/>
</dbReference>
<gene>
    <name evidence="2" type="ORF">N6H18_00675</name>
</gene>